<comment type="caution">
    <text evidence="2">The sequence shown here is derived from an EMBL/GenBank/DDBJ whole genome shotgun (WGS) entry which is preliminary data.</text>
</comment>
<accession>A0A2G4R9F4</accession>
<keyword evidence="3" id="KW-1185">Reference proteome</keyword>
<keyword evidence="1" id="KW-1133">Transmembrane helix</keyword>
<evidence type="ECO:0000313" key="2">
    <source>
        <dbReference type="EMBL" id="PHY93198.1"/>
    </source>
</evidence>
<evidence type="ECO:0000313" key="3">
    <source>
        <dbReference type="Proteomes" id="UP000228751"/>
    </source>
</evidence>
<dbReference type="Proteomes" id="UP000228751">
    <property type="component" value="Unassembled WGS sequence"/>
</dbReference>
<name>A0A2G4R9F4_9PROT</name>
<organism evidence="2 3">
    <name type="scientific">Acetobacter pomorum</name>
    <dbReference type="NCBI Taxonomy" id="65959"/>
    <lineage>
        <taxon>Bacteria</taxon>
        <taxon>Pseudomonadati</taxon>
        <taxon>Pseudomonadota</taxon>
        <taxon>Alphaproteobacteria</taxon>
        <taxon>Acetobacterales</taxon>
        <taxon>Acetobacteraceae</taxon>
        <taxon>Acetobacter</taxon>
    </lineage>
</organism>
<dbReference type="EMBL" id="PEBQ01000164">
    <property type="protein sequence ID" value="PHY93198.1"/>
    <property type="molecule type" value="Genomic_DNA"/>
</dbReference>
<feature type="transmembrane region" description="Helical" evidence="1">
    <location>
        <begin position="59"/>
        <end position="78"/>
    </location>
</feature>
<protein>
    <submittedName>
        <fullName evidence="2">Uncharacterized protein</fullName>
    </submittedName>
</protein>
<keyword evidence="1" id="KW-0812">Transmembrane</keyword>
<sequence length="97" mass="10485">MKVTNMSDTKTMRRKAIISSLTFFLVAPLMGGFALVMGTLPMAMYVGPDFRQFDPATEAVLRIFGMAVLGIVGIILAAQRFATPIRQENTGGISVQS</sequence>
<keyword evidence="1" id="KW-0472">Membrane</keyword>
<dbReference type="AlphaFoldDB" id="A0A2G4R9F4"/>
<reference evidence="2 3" key="1">
    <citation type="submission" date="2017-10" db="EMBL/GenBank/DDBJ databases">
        <title>Genomic analysis of the genus Acetobacter.</title>
        <authorList>
            <person name="Kim K.H."/>
            <person name="Chun B.H."/>
            <person name="Son A.R."/>
            <person name="Jeon C.O."/>
        </authorList>
    </citation>
    <scope>NUCLEOTIDE SEQUENCE [LARGE SCALE GENOMIC DNA]</scope>
    <source>
        <strain evidence="2 3">LHT 2458</strain>
    </source>
</reference>
<proteinExistence type="predicted"/>
<gene>
    <name evidence="2" type="ORF">CSR02_12985</name>
</gene>
<evidence type="ECO:0000256" key="1">
    <source>
        <dbReference type="SAM" id="Phobius"/>
    </source>
</evidence>
<feature type="transmembrane region" description="Helical" evidence="1">
    <location>
        <begin position="21"/>
        <end position="47"/>
    </location>
</feature>